<dbReference type="InterPro" id="IPR009003">
    <property type="entry name" value="Peptidase_S1_PA"/>
</dbReference>
<sequence>MTFKIHPHLFLSDGFFSKPVLEHCGKNKYYDEKPAHAHNFRKRIVGGQTSLYGEWPWLVTMQLSKNGSKHGHLCGGTLIHPQWVLTAAHCFESVWASFLTDDPAAWIARVGEHNMFKDQGTHVDVPATAIYLHPDRNPPKTFNLDIALVKLAWPVKLNNMVNVVCLPREIDMFKPGTVCVTAGWGHTIESGNVSSIVRHVRVPIIDNAVCNVLYSKIADQVKLHIGDDMMCAGYKTGGKDACQYDSGGPMVCYDDEDHQWLLSGIVSTGYGCARPGFPGIYTRVSRFIPWIQEVISVN</sequence>
<keyword evidence="4" id="KW-1015">Disulfide bond</keyword>
<organism evidence="6 7">
    <name type="scientific">Ridgeia piscesae</name>
    <name type="common">Tubeworm</name>
    <dbReference type="NCBI Taxonomy" id="27915"/>
    <lineage>
        <taxon>Eukaryota</taxon>
        <taxon>Metazoa</taxon>
        <taxon>Spiralia</taxon>
        <taxon>Lophotrochozoa</taxon>
        <taxon>Annelida</taxon>
        <taxon>Polychaeta</taxon>
        <taxon>Sedentaria</taxon>
        <taxon>Canalipalpata</taxon>
        <taxon>Sabellida</taxon>
        <taxon>Siboglinidae</taxon>
        <taxon>Ridgeia</taxon>
    </lineage>
</organism>
<dbReference type="Pfam" id="PF00089">
    <property type="entry name" value="Trypsin"/>
    <property type="match status" value="1"/>
</dbReference>
<evidence type="ECO:0000259" key="5">
    <source>
        <dbReference type="PROSITE" id="PS50240"/>
    </source>
</evidence>
<dbReference type="PRINTS" id="PR00722">
    <property type="entry name" value="CHYMOTRYPSIN"/>
</dbReference>
<evidence type="ECO:0000256" key="1">
    <source>
        <dbReference type="ARBA" id="ARBA00022670"/>
    </source>
</evidence>
<evidence type="ECO:0000256" key="4">
    <source>
        <dbReference type="ARBA" id="ARBA00023157"/>
    </source>
</evidence>
<keyword evidence="2" id="KW-0378">Hydrolase</keyword>
<reference evidence="6" key="1">
    <citation type="journal article" date="2023" name="Mol. Biol. Evol.">
        <title>Third-Generation Sequencing Reveals the Adaptive Role of the Epigenome in Three Deep-Sea Polychaetes.</title>
        <authorList>
            <person name="Perez M."/>
            <person name="Aroh O."/>
            <person name="Sun Y."/>
            <person name="Lan Y."/>
            <person name="Juniper S.K."/>
            <person name="Young C.R."/>
            <person name="Angers B."/>
            <person name="Qian P.Y."/>
        </authorList>
    </citation>
    <scope>NUCLEOTIDE SEQUENCE</scope>
    <source>
        <strain evidence="6">R07B-5</strain>
    </source>
</reference>
<dbReference type="PANTHER" id="PTHR24252:SF7">
    <property type="entry name" value="HYALIN"/>
    <property type="match status" value="1"/>
</dbReference>
<dbReference type="InterPro" id="IPR001254">
    <property type="entry name" value="Trypsin_dom"/>
</dbReference>
<evidence type="ECO:0000256" key="3">
    <source>
        <dbReference type="ARBA" id="ARBA00022825"/>
    </source>
</evidence>
<evidence type="ECO:0000256" key="2">
    <source>
        <dbReference type="ARBA" id="ARBA00022801"/>
    </source>
</evidence>
<dbReference type="Gene3D" id="2.40.10.10">
    <property type="entry name" value="Trypsin-like serine proteases"/>
    <property type="match status" value="1"/>
</dbReference>
<dbReference type="InterPro" id="IPR001314">
    <property type="entry name" value="Peptidase_S1A"/>
</dbReference>
<dbReference type="CDD" id="cd00190">
    <property type="entry name" value="Tryp_SPc"/>
    <property type="match status" value="1"/>
</dbReference>
<proteinExistence type="predicted"/>
<dbReference type="AlphaFoldDB" id="A0AAD9KVX4"/>
<dbReference type="PANTHER" id="PTHR24252">
    <property type="entry name" value="ACROSIN-RELATED"/>
    <property type="match status" value="1"/>
</dbReference>
<protein>
    <recommendedName>
        <fullName evidence="5">Peptidase S1 domain-containing protein</fullName>
    </recommendedName>
</protein>
<dbReference type="Proteomes" id="UP001209878">
    <property type="component" value="Unassembled WGS sequence"/>
</dbReference>
<name>A0AAD9KVX4_RIDPI</name>
<gene>
    <name evidence="6" type="ORF">NP493_582g03062</name>
</gene>
<dbReference type="GO" id="GO:0004252">
    <property type="term" value="F:serine-type endopeptidase activity"/>
    <property type="evidence" value="ECO:0007669"/>
    <property type="project" value="InterPro"/>
</dbReference>
<dbReference type="EMBL" id="JAODUO010000582">
    <property type="protein sequence ID" value="KAK2177748.1"/>
    <property type="molecule type" value="Genomic_DNA"/>
</dbReference>
<dbReference type="GO" id="GO:0006508">
    <property type="term" value="P:proteolysis"/>
    <property type="evidence" value="ECO:0007669"/>
    <property type="project" value="UniProtKB-KW"/>
</dbReference>
<keyword evidence="1" id="KW-0645">Protease</keyword>
<dbReference type="SMART" id="SM00020">
    <property type="entry name" value="Tryp_SPc"/>
    <property type="match status" value="1"/>
</dbReference>
<dbReference type="SUPFAM" id="SSF50494">
    <property type="entry name" value="Trypsin-like serine proteases"/>
    <property type="match status" value="1"/>
</dbReference>
<dbReference type="InterPro" id="IPR043504">
    <property type="entry name" value="Peptidase_S1_PA_chymotrypsin"/>
</dbReference>
<evidence type="ECO:0000313" key="6">
    <source>
        <dbReference type="EMBL" id="KAK2177748.1"/>
    </source>
</evidence>
<dbReference type="FunFam" id="2.40.10.10:FF:000003">
    <property type="entry name" value="Transmembrane serine protease 3"/>
    <property type="match status" value="1"/>
</dbReference>
<accession>A0AAD9KVX4</accession>
<comment type="caution">
    <text evidence="6">The sequence shown here is derived from an EMBL/GenBank/DDBJ whole genome shotgun (WGS) entry which is preliminary data.</text>
</comment>
<feature type="domain" description="Peptidase S1" evidence="5">
    <location>
        <begin position="44"/>
        <end position="296"/>
    </location>
</feature>
<dbReference type="PROSITE" id="PS00134">
    <property type="entry name" value="TRYPSIN_HIS"/>
    <property type="match status" value="1"/>
</dbReference>
<keyword evidence="7" id="KW-1185">Reference proteome</keyword>
<dbReference type="PROSITE" id="PS50240">
    <property type="entry name" value="TRYPSIN_DOM"/>
    <property type="match status" value="1"/>
</dbReference>
<keyword evidence="3" id="KW-0720">Serine protease</keyword>
<evidence type="ECO:0000313" key="7">
    <source>
        <dbReference type="Proteomes" id="UP001209878"/>
    </source>
</evidence>
<dbReference type="InterPro" id="IPR018114">
    <property type="entry name" value="TRYPSIN_HIS"/>
</dbReference>